<dbReference type="InterPro" id="IPR014030">
    <property type="entry name" value="Ketoacyl_synth_N"/>
</dbReference>
<dbReference type="PANTHER" id="PTHR43775">
    <property type="entry name" value="FATTY ACID SYNTHASE"/>
    <property type="match status" value="1"/>
</dbReference>
<keyword evidence="2" id="KW-0597">Phosphoprotein</keyword>
<evidence type="ECO:0000256" key="3">
    <source>
        <dbReference type="ARBA" id="ARBA00022679"/>
    </source>
</evidence>
<dbReference type="Gene3D" id="3.10.129.110">
    <property type="entry name" value="Polyketide synthase dehydratase"/>
    <property type="match status" value="1"/>
</dbReference>
<dbReference type="PROSITE" id="PS52019">
    <property type="entry name" value="PKS_MFAS_DH"/>
    <property type="match status" value="1"/>
</dbReference>
<dbReference type="InterPro" id="IPR016039">
    <property type="entry name" value="Thiolase-like"/>
</dbReference>
<dbReference type="InterPro" id="IPR018201">
    <property type="entry name" value="Ketoacyl_synth_AS"/>
</dbReference>
<dbReference type="InterPro" id="IPR016036">
    <property type="entry name" value="Malonyl_transacylase_ACP-bd"/>
</dbReference>
<feature type="active site" description="Proton acceptor; for dehydratase activity" evidence="4">
    <location>
        <position position="1433"/>
    </location>
</feature>
<feature type="region of interest" description="Disordered" evidence="5">
    <location>
        <begin position="1754"/>
        <end position="1845"/>
    </location>
</feature>
<dbReference type="InterPro" id="IPR036736">
    <property type="entry name" value="ACP-like_sf"/>
</dbReference>
<proteinExistence type="predicted"/>
<dbReference type="SUPFAM" id="SSF55048">
    <property type="entry name" value="Probable ACP-binding domain of malonyl-CoA ACP transacylase"/>
    <property type="match status" value="1"/>
</dbReference>
<dbReference type="GO" id="GO:0044550">
    <property type="term" value="P:secondary metabolite biosynthetic process"/>
    <property type="evidence" value="ECO:0007669"/>
    <property type="project" value="TreeGrafter"/>
</dbReference>
<dbReference type="GO" id="GO:0031177">
    <property type="term" value="F:phosphopantetheine binding"/>
    <property type="evidence" value="ECO:0007669"/>
    <property type="project" value="InterPro"/>
</dbReference>
<dbReference type="Gene3D" id="3.40.366.10">
    <property type="entry name" value="Malonyl-Coenzyme A Acyl Carrier Protein, domain 2"/>
    <property type="match status" value="2"/>
</dbReference>
<dbReference type="Proteomes" id="UP001302676">
    <property type="component" value="Unassembled WGS sequence"/>
</dbReference>
<dbReference type="Pfam" id="PF22621">
    <property type="entry name" value="CurL-like_PKS_C"/>
    <property type="match status" value="1"/>
</dbReference>
<dbReference type="SMART" id="SM00827">
    <property type="entry name" value="PKS_AT"/>
    <property type="match status" value="1"/>
</dbReference>
<feature type="compositionally biased region" description="Low complexity" evidence="5">
    <location>
        <begin position="1754"/>
        <end position="1833"/>
    </location>
</feature>
<organism evidence="9 10">
    <name type="scientific">Dichotomopilus funicola</name>
    <dbReference type="NCBI Taxonomy" id="1934379"/>
    <lineage>
        <taxon>Eukaryota</taxon>
        <taxon>Fungi</taxon>
        <taxon>Dikarya</taxon>
        <taxon>Ascomycota</taxon>
        <taxon>Pezizomycotina</taxon>
        <taxon>Sordariomycetes</taxon>
        <taxon>Sordariomycetidae</taxon>
        <taxon>Sordariales</taxon>
        <taxon>Chaetomiaceae</taxon>
        <taxon>Dichotomopilus</taxon>
    </lineage>
</organism>
<feature type="compositionally biased region" description="Low complexity" evidence="5">
    <location>
        <begin position="954"/>
        <end position="980"/>
    </location>
</feature>
<dbReference type="Pfam" id="PF14765">
    <property type="entry name" value="PS-DH"/>
    <property type="match status" value="1"/>
</dbReference>
<dbReference type="InterPro" id="IPR001227">
    <property type="entry name" value="Ac_transferase_dom_sf"/>
</dbReference>
<dbReference type="PROSITE" id="PS00606">
    <property type="entry name" value="KS3_1"/>
    <property type="match status" value="1"/>
</dbReference>
<feature type="region of interest" description="C-terminal hotdog fold" evidence="4">
    <location>
        <begin position="1579"/>
        <end position="1749"/>
    </location>
</feature>
<evidence type="ECO:0000259" key="6">
    <source>
        <dbReference type="PROSITE" id="PS50075"/>
    </source>
</evidence>
<dbReference type="PROSITE" id="PS50075">
    <property type="entry name" value="CARRIER"/>
    <property type="match status" value="1"/>
</dbReference>
<dbReference type="InterPro" id="IPR032088">
    <property type="entry name" value="SAT"/>
</dbReference>
<feature type="domain" description="Ketosynthase family 3 (KS3)" evidence="7">
    <location>
        <begin position="419"/>
        <end position="863"/>
    </location>
</feature>
<evidence type="ECO:0008006" key="11">
    <source>
        <dbReference type="Google" id="ProtNLM"/>
    </source>
</evidence>
<dbReference type="FunFam" id="3.10.129.110:FF:000001">
    <property type="entry name" value="Sterigmatocystin biosynthesis polyketide synthase"/>
    <property type="match status" value="1"/>
</dbReference>
<dbReference type="SMART" id="SM00825">
    <property type="entry name" value="PKS_KS"/>
    <property type="match status" value="1"/>
</dbReference>
<reference evidence="9" key="2">
    <citation type="submission" date="2023-05" db="EMBL/GenBank/DDBJ databases">
        <authorList>
            <consortium name="Lawrence Berkeley National Laboratory"/>
            <person name="Steindorff A."/>
            <person name="Hensen N."/>
            <person name="Bonometti L."/>
            <person name="Westerberg I."/>
            <person name="Brannstrom I.O."/>
            <person name="Guillou S."/>
            <person name="Cros-Aarteil S."/>
            <person name="Calhoun S."/>
            <person name="Haridas S."/>
            <person name="Kuo A."/>
            <person name="Mondo S."/>
            <person name="Pangilinan J."/>
            <person name="Riley R."/>
            <person name="Labutti K."/>
            <person name="Andreopoulos B."/>
            <person name="Lipzen A."/>
            <person name="Chen C."/>
            <person name="Yanf M."/>
            <person name="Daum C."/>
            <person name="Ng V."/>
            <person name="Clum A."/>
            <person name="Ohm R."/>
            <person name="Martin F."/>
            <person name="Silar P."/>
            <person name="Natvig D."/>
            <person name="Lalanne C."/>
            <person name="Gautier V."/>
            <person name="Ament-Velasquez S.L."/>
            <person name="Kruys A."/>
            <person name="Hutchinson M.I."/>
            <person name="Powell A.J."/>
            <person name="Barry K."/>
            <person name="Miller A.N."/>
            <person name="Grigoriev I.V."/>
            <person name="Debuchy R."/>
            <person name="Gladieux P."/>
            <person name="Thoren M.H."/>
            <person name="Johannesson H."/>
        </authorList>
    </citation>
    <scope>NUCLEOTIDE SEQUENCE</scope>
    <source>
        <strain evidence="9">CBS 141.50</strain>
    </source>
</reference>
<accession>A0AAN6V026</accession>
<dbReference type="Pfam" id="PF16073">
    <property type="entry name" value="SAT"/>
    <property type="match status" value="1"/>
</dbReference>
<dbReference type="InterPro" id="IPR014031">
    <property type="entry name" value="Ketoacyl_synth_C"/>
</dbReference>
<evidence type="ECO:0000313" key="9">
    <source>
        <dbReference type="EMBL" id="KAK4141046.1"/>
    </source>
</evidence>
<dbReference type="Pfam" id="PF00109">
    <property type="entry name" value="ketoacyl-synt"/>
    <property type="match status" value="1"/>
</dbReference>
<dbReference type="Pfam" id="PF02801">
    <property type="entry name" value="Ketoacyl-synt_C"/>
    <property type="match status" value="1"/>
</dbReference>
<dbReference type="Pfam" id="PF00550">
    <property type="entry name" value="PP-binding"/>
    <property type="match status" value="1"/>
</dbReference>
<evidence type="ECO:0000313" key="10">
    <source>
        <dbReference type="Proteomes" id="UP001302676"/>
    </source>
</evidence>
<dbReference type="EMBL" id="MU853618">
    <property type="protein sequence ID" value="KAK4141046.1"/>
    <property type="molecule type" value="Genomic_DNA"/>
</dbReference>
<dbReference type="GO" id="GO:0006633">
    <property type="term" value="P:fatty acid biosynthetic process"/>
    <property type="evidence" value="ECO:0007669"/>
    <property type="project" value="InterPro"/>
</dbReference>
<dbReference type="FunFam" id="3.40.366.10:FF:000017">
    <property type="entry name" value="Non-reducing polyketide synthase aptA"/>
    <property type="match status" value="1"/>
</dbReference>
<dbReference type="NCBIfam" id="TIGR04532">
    <property type="entry name" value="PT_fungal_PKS"/>
    <property type="match status" value="1"/>
</dbReference>
<dbReference type="SUPFAM" id="SSF53901">
    <property type="entry name" value="Thiolase-like"/>
    <property type="match status" value="1"/>
</dbReference>
<dbReference type="PROSITE" id="PS52004">
    <property type="entry name" value="KS3_2"/>
    <property type="match status" value="1"/>
</dbReference>
<dbReference type="GO" id="GO:0004315">
    <property type="term" value="F:3-oxoacyl-[acyl-carrier-protein] synthase activity"/>
    <property type="evidence" value="ECO:0007669"/>
    <property type="project" value="InterPro"/>
</dbReference>
<dbReference type="InterPro" id="IPR030918">
    <property type="entry name" value="PT_fungal_PKS"/>
</dbReference>
<feature type="domain" description="PKS/mFAS DH" evidence="8">
    <location>
        <begin position="1401"/>
        <end position="1749"/>
    </location>
</feature>
<dbReference type="GeneID" id="87814685"/>
<dbReference type="InterPro" id="IPR009081">
    <property type="entry name" value="PP-bd_ACP"/>
</dbReference>
<keyword evidence="1" id="KW-0596">Phosphopantetheine</keyword>
<dbReference type="InterPro" id="IPR016035">
    <property type="entry name" value="Acyl_Trfase/lysoPLipase"/>
</dbReference>
<dbReference type="InterPro" id="IPR020806">
    <property type="entry name" value="PKS_PP-bd"/>
</dbReference>
<evidence type="ECO:0000259" key="8">
    <source>
        <dbReference type="PROSITE" id="PS52019"/>
    </source>
</evidence>
<dbReference type="Gene3D" id="1.10.1200.10">
    <property type="entry name" value="ACP-like"/>
    <property type="match status" value="1"/>
</dbReference>
<dbReference type="Gene3D" id="3.40.47.10">
    <property type="match status" value="1"/>
</dbReference>
<comment type="caution">
    <text evidence="9">The sequence shown here is derived from an EMBL/GenBank/DDBJ whole genome shotgun (WGS) entry which is preliminary data.</text>
</comment>
<dbReference type="InterPro" id="IPR049551">
    <property type="entry name" value="PKS_DH_C"/>
</dbReference>
<keyword evidence="3" id="KW-0808">Transferase</keyword>
<feature type="domain" description="Carrier" evidence="6">
    <location>
        <begin position="1838"/>
        <end position="1915"/>
    </location>
</feature>
<evidence type="ECO:0000259" key="7">
    <source>
        <dbReference type="PROSITE" id="PS52004"/>
    </source>
</evidence>
<dbReference type="CDD" id="cd00833">
    <property type="entry name" value="PKS"/>
    <property type="match status" value="1"/>
</dbReference>
<dbReference type="InterPro" id="IPR020841">
    <property type="entry name" value="PKS_Beta-ketoAc_synthase_dom"/>
</dbReference>
<dbReference type="SMART" id="SM00823">
    <property type="entry name" value="PKS_PP"/>
    <property type="match status" value="1"/>
</dbReference>
<dbReference type="FunFam" id="1.10.1200.10:FF:000011">
    <property type="entry name" value="Sterigmatocystin biosynthesis polyketide synthase"/>
    <property type="match status" value="1"/>
</dbReference>
<dbReference type="SUPFAM" id="SSF52151">
    <property type="entry name" value="FabD/lysophospholipase-like"/>
    <property type="match status" value="1"/>
</dbReference>
<dbReference type="RefSeq" id="XP_062634417.1">
    <property type="nucleotide sequence ID" value="XM_062778072.1"/>
</dbReference>
<dbReference type="SUPFAM" id="SSF47336">
    <property type="entry name" value="ACP-like"/>
    <property type="match status" value="1"/>
</dbReference>
<dbReference type="InterPro" id="IPR014043">
    <property type="entry name" value="Acyl_transferase_dom"/>
</dbReference>
<dbReference type="Gene3D" id="3.30.70.3290">
    <property type="match status" value="1"/>
</dbReference>
<dbReference type="InterPro" id="IPR049900">
    <property type="entry name" value="PKS_mFAS_DH"/>
</dbReference>
<keyword evidence="10" id="KW-1185">Reference proteome</keyword>
<dbReference type="Pfam" id="PF00698">
    <property type="entry name" value="Acyl_transf_1"/>
    <property type="match status" value="1"/>
</dbReference>
<dbReference type="InterPro" id="IPR050091">
    <property type="entry name" value="PKS_NRPS_Biosynth_Enz"/>
</dbReference>
<gene>
    <name evidence="9" type="ORF">C8A04DRAFT_14391</name>
</gene>
<sequence length="1916" mass="205340">MTEKETKTTMKILFLSNEFPHDDLATLCRALRRHSQDRRYPVLARFLEEATRAVRQEVRQLSASLRALVPAFESVLDLAGAEFAALRKGRLCGSVEGVLLCVVELGAVIGHYENTPAAFARDLDPSTTYLAGLGIGLLATSALSLAPTVADLAITGAQVVRLAFRLGIEVDSVSHSLHARDPTDSSTPDSWAYVLPDVTAAEVQRELDAVQVQATTPQVSKIFISALSPSSVTISGPPTRLQALLRTSAFFRDRKSVALPVYGGLCHARHIYTHDNVRRVVRTPSLAVLEKKGEQFVPRIPIYAPSTGTPFAASVGASASGGSAGELLEMIVGEIMMEKIEWDRVVQGLVQRVQDAHSDAGGCEVRVCRMSLPVRDLTAALTGELEVSTEELVPWIHKEGSEGNGIEEEEENGPRTPLQSKIAIVGMACRMPSGATDPGKFWDLLASGLDVHRTIPPDRFDVATHHDPAGKRVNASHTAYGCFIDQPGLFDAAFFHMSPREAQQTDPMQRLALVTAYEALEQAGVVAGRTAATDRGRIGTFYGQASDDYREVNTAQEISTYFIPGGCRAFGPGRINYFFKFSGPSYSVDTACSSSLATIQAACTALWNGDVDTVLAGGMNVLTNSDAFAGLSHGHFLSKTPNACKTWDSEADGYCRADAVASVVLKRLEDAQADNDNILGVILSAATNHSADAVSITHPHAGHQADLSRLVLRRAGVDPLDVNYVELHGTGTQAGDAEEIQSVTNVFAPATGRRRNAATNPLYIGAVKANVGHSEAAAGVTALVKVLLMLQKNAIPRHVGVKNSLNPTFPKDLDARGVRIPWEHTEWLPFKANANANGKIKKRLAVVNNFSAAGGNTTLLLEEGPRRKSRRGTTATPDPREAYPVVVSAKSKASLQGNLERLLSYLDSHAESDLITLADLSYTTTARRQHHNHRLGLVATDLSSVRSQLARTLSALSSSSAQTAGNNPNPNTPKPTTTPATGPPPIAFAFTGQGASLRSTSLALYHHAPPFRAHITRLNTLCLSHGFPSVLPVLDGSIPADDDPHHHHQSPVVAQLAQVCVQIALAEYCVGTLGVKPDVVVGHSLGEYAALCAAGVLSASDALWLVGVRARLLEERVTEGSHVMVAVRGGVESKTEDGSADWDYEVACINGPTATVLSGRAEAMDRLLVPALEAANLRCVRLDVAYAFHSPQTDPILDDFEAAARSAGIVFHAPCLPVISPLLGRVIFDGKTLDAAYLRRATREPVDFVAALEAAHRIGTIDADTAWVEIGPHPVCMGFVQATLGAAATNVNVNVAVGLMRRGEDNWTTLSQALVQLHLAGVTIAWDEFHRPFEKKHALRLLDLPAYAWNDKTYWIQYNGDWALTKGNTFYDAEKAERAEKGRMTMAVQQPRSEISTTTVQQIVEQEFHGSAGRVVVQSDLSRPDLRAAAWGHKMNNCGVVTSSIHADIAYTLGAYLYKKLHPASTPTPLIDIADLHVTQGLVARADPSTPQLIRITIATADIHADHTASLQWQTLAADSHSDSDETADEPVLFATATLHYTPSPKPTTPSPWLSTWRPLTHLVQSRIDTLERLAADGTANRFSRDMAYRLFADRLVNYAEAYRGMQSVVMHGLEAFADVTLTTDTLTTTDKGEGGGGHGGGHSYTVPPYFIDSVAHLAGFVMNVTLDADVDVQANFCVTPGWRSMRFAKPLVAGGRYRSYVRMLPAAKEEEGGEDGVYLGDVYVLQEGAIVGVVGGIKFRRYPRILLSRFFSAPDAGGKPQQQQQQPRPAAAPVQQSPPVAALPLADTPSSASSSLGFSPSTPPSVASSVSSAPISAPISAKPSTTPAGPALAPAPPSDDSTTSKAIQLIASEAALDVADLTEDASFAALGIDSLMSLVIAEKFREQLGVVVSGSLFLEYPTIGDLRSWLLEYYN</sequence>
<evidence type="ECO:0000256" key="1">
    <source>
        <dbReference type="ARBA" id="ARBA00022450"/>
    </source>
</evidence>
<evidence type="ECO:0000256" key="2">
    <source>
        <dbReference type="ARBA" id="ARBA00022553"/>
    </source>
</evidence>
<dbReference type="InterPro" id="IPR042104">
    <property type="entry name" value="PKS_dehydratase_sf"/>
</dbReference>
<name>A0AAN6V026_9PEZI</name>
<evidence type="ECO:0000256" key="4">
    <source>
        <dbReference type="PROSITE-ProRule" id="PRU01363"/>
    </source>
</evidence>
<dbReference type="GO" id="GO:0004312">
    <property type="term" value="F:fatty acid synthase activity"/>
    <property type="evidence" value="ECO:0007669"/>
    <property type="project" value="TreeGrafter"/>
</dbReference>
<feature type="region of interest" description="N-terminal hotdog fold" evidence="4">
    <location>
        <begin position="1401"/>
        <end position="1546"/>
    </location>
</feature>
<feature type="active site" description="Proton donor; for dehydratase activity" evidence="4">
    <location>
        <position position="1653"/>
    </location>
</feature>
<protein>
    <recommendedName>
        <fullName evidence="11">Polyketide synthase</fullName>
    </recommendedName>
</protein>
<reference evidence="9" key="1">
    <citation type="journal article" date="2023" name="Mol. Phylogenet. Evol.">
        <title>Genome-scale phylogeny and comparative genomics of the fungal order Sordariales.</title>
        <authorList>
            <person name="Hensen N."/>
            <person name="Bonometti L."/>
            <person name="Westerberg I."/>
            <person name="Brannstrom I.O."/>
            <person name="Guillou S."/>
            <person name="Cros-Aarteil S."/>
            <person name="Calhoun S."/>
            <person name="Haridas S."/>
            <person name="Kuo A."/>
            <person name="Mondo S."/>
            <person name="Pangilinan J."/>
            <person name="Riley R."/>
            <person name="LaButti K."/>
            <person name="Andreopoulos B."/>
            <person name="Lipzen A."/>
            <person name="Chen C."/>
            <person name="Yan M."/>
            <person name="Daum C."/>
            <person name="Ng V."/>
            <person name="Clum A."/>
            <person name="Steindorff A."/>
            <person name="Ohm R.A."/>
            <person name="Martin F."/>
            <person name="Silar P."/>
            <person name="Natvig D.O."/>
            <person name="Lalanne C."/>
            <person name="Gautier V."/>
            <person name="Ament-Velasquez S.L."/>
            <person name="Kruys A."/>
            <person name="Hutchinson M.I."/>
            <person name="Powell A.J."/>
            <person name="Barry K."/>
            <person name="Miller A.N."/>
            <person name="Grigoriev I.V."/>
            <person name="Debuchy R."/>
            <person name="Gladieux P."/>
            <person name="Hiltunen Thoren M."/>
            <person name="Johannesson H."/>
        </authorList>
    </citation>
    <scope>NUCLEOTIDE SEQUENCE</scope>
    <source>
        <strain evidence="9">CBS 141.50</strain>
    </source>
</reference>
<evidence type="ECO:0000256" key="5">
    <source>
        <dbReference type="SAM" id="MobiDB-lite"/>
    </source>
</evidence>
<feature type="region of interest" description="Disordered" evidence="5">
    <location>
        <begin position="954"/>
        <end position="985"/>
    </location>
</feature>
<dbReference type="PANTHER" id="PTHR43775:SF37">
    <property type="entry name" value="SI:DKEY-61P9.11"/>
    <property type="match status" value="1"/>
</dbReference>